<evidence type="ECO:0000313" key="3">
    <source>
        <dbReference type="EMBL" id="KHK93512.1"/>
    </source>
</evidence>
<feature type="transmembrane region" description="Helical" evidence="1">
    <location>
        <begin position="101"/>
        <end position="120"/>
    </location>
</feature>
<protein>
    <recommendedName>
        <fullName evidence="2">FecR protein domain-containing protein</fullName>
    </recommendedName>
</protein>
<evidence type="ECO:0000256" key="1">
    <source>
        <dbReference type="SAM" id="Phobius"/>
    </source>
</evidence>
<dbReference type="Proteomes" id="UP000031057">
    <property type="component" value="Unassembled WGS sequence"/>
</dbReference>
<comment type="caution">
    <text evidence="3">The sequence shown here is derived from an EMBL/GenBank/DDBJ whole genome shotgun (WGS) entry which is preliminary data.</text>
</comment>
<accession>A0A0B1ZWI2</accession>
<name>A0A0B1ZWI2_9SPHN</name>
<dbReference type="PANTHER" id="PTHR30273:SF2">
    <property type="entry name" value="PROTEIN FECR"/>
    <property type="match status" value="1"/>
</dbReference>
<dbReference type="PIRSF" id="PIRSF018266">
    <property type="entry name" value="FecR"/>
    <property type="match status" value="1"/>
</dbReference>
<gene>
    <name evidence="3" type="ORF">LK12_04465</name>
</gene>
<dbReference type="PANTHER" id="PTHR30273">
    <property type="entry name" value="PERIPLASMIC SIGNAL SENSOR AND SIGMA FACTOR ACTIVATOR FECR-RELATED"/>
    <property type="match status" value="1"/>
</dbReference>
<dbReference type="EMBL" id="JTDI01000001">
    <property type="protein sequence ID" value="KHK93512.1"/>
    <property type="molecule type" value="Genomic_DNA"/>
</dbReference>
<dbReference type="RefSeq" id="WP_039279727.1">
    <property type="nucleotide sequence ID" value="NZ_JTDI01000001.1"/>
</dbReference>
<keyword evidence="1" id="KW-0812">Transmembrane</keyword>
<dbReference type="InterPro" id="IPR012373">
    <property type="entry name" value="Ferrdict_sens_TM"/>
</dbReference>
<evidence type="ECO:0000259" key="2">
    <source>
        <dbReference type="Pfam" id="PF04773"/>
    </source>
</evidence>
<dbReference type="Gene3D" id="3.55.50.30">
    <property type="match status" value="1"/>
</dbReference>
<keyword evidence="4" id="KW-1185">Reference proteome</keyword>
<evidence type="ECO:0000313" key="4">
    <source>
        <dbReference type="Proteomes" id="UP000031057"/>
    </source>
</evidence>
<dbReference type="STRING" id="1348853.LK12_04465"/>
<dbReference type="GO" id="GO:0016989">
    <property type="term" value="F:sigma factor antagonist activity"/>
    <property type="evidence" value="ECO:0007669"/>
    <property type="project" value="TreeGrafter"/>
</dbReference>
<dbReference type="Pfam" id="PF04773">
    <property type="entry name" value="FecR"/>
    <property type="match status" value="1"/>
</dbReference>
<dbReference type="Gene3D" id="2.60.120.1440">
    <property type="match status" value="1"/>
</dbReference>
<keyword evidence="1" id="KW-0472">Membrane</keyword>
<sequence>MNRHDDQILAEAARWHLASEDDAMDWDAFTLWLEADPRHSAAYDEIALSDDLLQQHSSVLEDVGTEAEVEQTRPVAAPATGDTSVEGAEIVRPAFGRRLRWAGMAIAATLAAVLVVPQFISPAPEVYQTAAGTQKIALDDGSTIILAPRSSLTVEGRDQDHMALSGGALFDIRHDPDRPLTITAGRLQISDIGTRFDIQAQDERVRVAVTEGKVEVSSETLSAPVHLAAGKGLLYDAAAGTASVAAVRTQDVGDWQNGRLSYDDAPLALVVADLRRYAGVKVDMPDALRDRRFSGTLVIGDGDAALRDLAQVMGLRLGGSAGAWRLEQPAS</sequence>
<keyword evidence="1" id="KW-1133">Transmembrane helix</keyword>
<proteinExistence type="predicted"/>
<reference evidence="3 4" key="1">
    <citation type="submission" date="2014-10" db="EMBL/GenBank/DDBJ databases">
        <title>Genome sequence of Novosphingobium malaysiense MUSC 273(T).</title>
        <authorList>
            <person name="Lee L.-H."/>
        </authorList>
    </citation>
    <scope>NUCLEOTIDE SEQUENCE [LARGE SCALE GENOMIC DNA]</scope>
    <source>
        <strain evidence="3 4">MUSC 273</strain>
    </source>
</reference>
<feature type="domain" description="FecR protein" evidence="2">
    <location>
        <begin position="127"/>
        <end position="215"/>
    </location>
</feature>
<dbReference type="AlphaFoldDB" id="A0A0B1ZWI2"/>
<organism evidence="3 4">
    <name type="scientific">Novosphingobium malaysiense</name>
    <dbReference type="NCBI Taxonomy" id="1348853"/>
    <lineage>
        <taxon>Bacteria</taxon>
        <taxon>Pseudomonadati</taxon>
        <taxon>Pseudomonadota</taxon>
        <taxon>Alphaproteobacteria</taxon>
        <taxon>Sphingomonadales</taxon>
        <taxon>Sphingomonadaceae</taxon>
        <taxon>Novosphingobium</taxon>
    </lineage>
</organism>
<dbReference type="InterPro" id="IPR006860">
    <property type="entry name" value="FecR"/>
</dbReference>